<evidence type="ECO:0000313" key="3">
    <source>
        <dbReference type="Proteomes" id="UP000199321"/>
    </source>
</evidence>
<evidence type="ECO:0000256" key="1">
    <source>
        <dbReference type="SAM" id="SignalP"/>
    </source>
</evidence>
<dbReference type="STRING" id="227084.SAMN05421855_101422"/>
<dbReference type="AlphaFoldDB" id="A0A1G7CK35"/>
<organism evidence="2 3">
    <name type="scientific">Ulvibacter litoralis</name>
    <dbReference type="NCBI Taxonomy" id="227084"/>
    <lineage>
        <taxon>Bacteria</taxon>
        <taxon>Pseudomonadati</taxon>
        <taxon>Bacteroidota</taxon>
        <taxon>Flavobacteriia</taxon>
        <taxon>Flavobacteriales</taxon>
        <taxon>Flavobacteriaceae</taxon>
        <taxon>Ulvibacter</taxon>
    </lineage>
</organism>
<feature type="chain" id="PRO_5011752582" description="Cell wall anchor protein" evidence="1">
    <location>
        <begin position="22"/>
        <end position="481"/>
    </location>
</feature>
<protein>
    <recommendedName>
        <fullName evidence="4">Cell wall anchor protein</fullName>
    </recommendedName>
</protein>
<proteinExistence type="predicted"/>
<keyword evidence="1" id="KW-0732">Signal</keyword>
<name>A0A1G7CK35_9FLAO</name>
<keyword evidence="3" id="KW-1185">Reference proteome</keyword>
<sequence>MKIYKFPLLLIVLFFSIHINAQVGIGTTDPDSSSILDMSSTTQGVLTPRMTTTQRNDISSPADGLMVFDIDEDAFYFFNNGAWFALEGAKKRTNYKLVQSVADLADELAVGGTTKYVLNEDYLYEINGVILFDHPIDLNGAYIRGQDTGGDVIVNNSGSTLFSGSKGGHIRDVLINGNGAQVFNITASTADNLVMYSVITMDASSIGTLSGFGLVFIDVAQFLNNDDGLAVSNINSFFAQTIFWPDTNEGTFLTFSGTFDNLQIANGRIVVDATETGIDVSANPTITNAASLTGVSFVGAGTFVDGYSSGGYPGYNFGKDWDVDCQGILVEKDGVATGDINLDAAVGVGETTSFANNSTPVKISGGTSNNNLFRFKSSGDNRIIYDGKNTRYFNVSSTISCQSSGSGIYIFYIAKGNSGSATASIISETKVYRRFDTGSDIGAVTTMGAVQLAPGDFIEVWAQRYSGSSNLLTVSLNLVAN</sequence>
<dbReference type="RefSeq" id="WP_093139858.1">
    <property type="nucleotide sequence ID" value="NZ_BMWO01000001.1"/>
</dbReference>
<reference evidence="2 3" key="1">
    <citation type="submission" date="2016-10" db="EMBL/GenBank/DDBJ databases">
        <authorList>
            <person name="de Groot N.N."/>
        </authorList>
    </citation>
    <scope>NUCLEOTIDE SEQUENCE [LARGE SCALE GENOMIC DNA]</scope>
    <source>
        <strain evidence="2 3">DSM 16195</strain>
    </source>
</reference>
<accession>A0A1G7CK35</accession>
<feature type="signal peptide" evidence="1">
    <location>
        <begin position="1"/>
        <end position="21"/>
    </location>
</feature>
<evidence type="ECO:0000313" key="2">
    <source>
        <dbReference type="EMBL" id="SDE39601.1"/>
    </source>
</evidence>
<dbReference type="Proteomes" id="UP000199321">
    <property type="component" value="Unassembled WGS sequence"/>
</dbReference>
<dbReference type="OrthoDB" id="581140at2"/>
<evidence type="ECO:0008006" key="4">
    <source>
        <dbReference type="Google" id="ProtNLM"/>
    </source>
</evidence>
<dbReference type="EMBL" id="FNBA01000001">
    <property type="protein sequence ID" value="SDE39601.1"/>
    <property type="molecule type" value="Genomic_DNA"/>
</dbReference>
<gene>
    <name evidence="2" type="ORF">SAMN05421855_101422</name>
</gene>